<evidence type="ECO:0000313" key="2">
    <source>
        <dbReference type="EMBL" id="GGO45128.1"/>
    </source>
</evidence>
<dbReference type="Proteomes" id="UP000656881">
    <property type="component" value="Unassembled WGS sequence"/>
</dbReference>
<dbReference type="EMBL" id="BMNG01000006">
    <property type="protein sequence ID" value="GGO45128.1"/>
    <property type="molecule type" value="Genomic_DNA"/>
</dbReference>
<name>A0ABQ2LZP2_9ACTN</name>
<protein>
    <submittedName>
        <fullName evidence="2">Uncharacterized protein</fullName>
    </submittedName>
</protein>
<accession>A0ABQ2LZP2</accession>
<comment type="caution">
    <text evidence="2">The sequence shown here is derived from an EMBL/GenBank/DDBJ whole genome shotgun (WGS) entry which is preliminary data.</text>
</comment>
<reference evidence="3" key="1">
    <citation type="journal article" date="2019" name="Int. J. Syst. Evol. Microbiol.">
        <title>The Global Catalogue of Microorganisms (GCM) 10K type strain sequencing project: providing services to taxonomists for standard genome sequencing and annotation.</title>
        <authorList>
            <consortium name="The Broad Institute Genomics Platform"/>
            <consortium name="The Broad Institute Genome Sequencing Center for Infectious Disease"/>
            <person name="Wu L."/>
            <person name="Ma J."/>
        </authorList>
    </citation>
    <scope>NUCLEOTIDE SEQUENCE [LARGE SCALE GENOMIC DNA]</scope>
    <source>
        <strain evidence="3">CGMCC 4.7349</strain>
    </source>
</reference>
<proteinExistence type="predicted"/>
<gene>
    <name evidence="2" type="ORF">GCM10012286_33000</name>
</gene>
<sequence length="82" mass="8895">MRRAVRWPPLMSSDSTARSASVTDGMAVARTGAACMVMPSGKRQWTGERYEGAWLWVTRGCLALGKDVRAVIPESLIGVTRA</sequence>
<evidence type="ECO:0000256" key="1">
    <source>
        <dbReference type="SAM" id="MobiDB-lite"/>
    </source>
</evidence>
<keyword evidence="3" id="KW-1185">Reference proteome</keyword>
<evidence type="ECO:0000313" key="3">
    <source>
        <dbReference type="Proteomes" id="UP000656881"/>
    </source>
</evidence>
<feature type="region of interest" description="Disordered" evidence="1">
    <location>
        <begin position="1"/>
        <end position="22"/>
    </location>
</feature>
<feature type="compositionally biased region" description="Polar residues" evidence="1">
    <location>
        <begin position="12"/>
        <end position="22"/>
    </location>
</feature>
<organism evidence="2 3">
    <name type="scientific">Streptomyces lasiicapitis</name>
    <dbReference type="NCBI Taxonomy" id="1923961"/>
    <lineage>
        <taxon>Bacteria</taxon>
        <taxon>Bacillati</taxon>
        <taxon>Actinomycetota</taxon>
        <taxon>Actinomycetes</taxon>
        <taxon>Kitasatosporales</taxon>
        <taxon>Streptomycetaceae</taxon>
        <taxon>Streptomyces</taxon>
    </lineage>
</organism>